<accession>A0A4R1HGU6</accession>
<dbReference type="EMBL" id="SMFZ01000002">
    <property type="protein sequence ID" value="TCK21397.1"/>
    <property type="molecule type" value="Genomic_DNA"/>
</dbReference>
<sequence length="256" mass="28696">MTEGDSQEPEAESDNEFAENVVQQIYEHFLNPETDRREVERDSFTRALVVLPPAPGELRVLLDNEFEMSATFRAARDIAYGEEVTSADISDLTDLHPVVPDPDAGWVAVAKLPDGRRMVAFDFRRNLGRAAKVLKRFDQYRSAADAAVELELKAPAIDLAHAACELLIECLMGRFDETANAGRGSHRRRDHWIARESEMGNVPKEFQQLYARLAAIRGSARYAERSEQYDRADVAALVAKLGEFGEYAAQQVTPRV</sequence>
<organism evidence="1 2">
    <name type="scientific">Pseudonocardia endophytica</name>
    <dbReference type="NCBI Taxonomy" id="401976"/>
    <lineage>
        <taxon>Bacteria</taxon>
        <taxon>Bacillati</taxon>
        <taxon>Actinomycetota</taxon>
        <taxon>Actinomycetes</taxon>
        <taxon>Pseudonocardiales</taxon>
        <taxon>Pseudonocardiaceae</taxon>
        <taxon>Pseudonocardia</taxon>
    </lineage>
</organism>
<dbReference type="RefSeq" id="WP_132430152.1">
    <property type="nucleotide sequence ID" value="NZ_SMFZ01000002.1"/>
</dbReference>
<evidence type="ECO:0000313" key="2">
    <source>
        <dbReference type="Proteomes" id="UP000295560"/>
    </source>
</evidence>
<comment type="caution">
    <text evidence="1">The sequence shown here is derived from an EMBL/GenBank/DDBJ whole genome shotgun (WGS) entry which is preliminary data.</text>
</comment>
<reference evidence="1 2" key="1">
    <citation type="submission" date="2019-03" db="EMBL/GenBank/DDBJ databases">
        <title>Sequencing the genomes of 1000 actinobacteria strains.</title>
        <authorList>
            <person name="Klenk H.-P."/>
        </authorList>
    </citation>
    <scope>NUCLEOTIDE SEQUENCE [LARGE SCALE GENOMIC DNA]</scope>
    <source>
        <strain evidence="1 2">DSM 44969</strain>
    </source>
</reference>
<proteinExistence type="predicted"/>
<evidence type="ECO:0000313" key="1">
    <source>
        <dbReference type="EMBL" id="TCK21397.1"/>
    </source>
</evidence>
<keyword evidence="2" id="KW-1185">Reference proteome</keyword>
<name>A0A4R1HGU6_PSEEN</name>
<dbReference type="AlphaFoldDB" id="A0A4R1HGU6"/>
<dbReference type="Proteomes" id="UP000295560">
    <property type="component" value="Unassembled WGS sequence"/>
</dbReference>
<protein>
    <submittedName>
        <fullName evidence="1">Uncharacterized protein</fullName>
    </submittedName>
</protein>
<dbReference type="OrthoDB" id="5198463at2"/>
<gene>
    <name evidence="1" type="ORF">EV378_5381</name>
</gene>